<accession>E2AXY4</accession>
<protein>
    <submittedName>
        <fullName evidence="2">Uncharacterized protein</fullName>
    </submittedName>
</protein>
<sequence length="135" mass="15165">MVCLTTCLHGVNKVYKEDAGDGAATGNIFCSGEQITERDVTTTPRETATPMGYQHQRDPRHRHWTSTSRRRLVLPPRTTSRPFLIARSFAAKKVTKRQLMQRLLTLGPQRRKSKETGSPGAGEMALCTLNVLREE</sequence>
<evidence type="ECO:0000313" key="3">
    <source>
        <dbReference type="Proteomes" id="UP000000311"/>
    </source>
</evidence>
<dbReference type="EMBL" id="GL443740">
    <property type="protein sequence ID" value="EFN61687.1"/>
    <property type="molecule type" value="Genomic_DNA"/>
</dbReference>
<name>E2AXY4_CAMFO</name>
<keyword evidence="3" id="KW-1185">Reference proteome</keyword>
<evidence type="ECO:0000313" key="2">
    <source>
        <dbReference type="EMBL" id="EFN61687.1"/>
    </source>
</evidence>
<feature type="region of interest" description="Disordered" evidence="1">
    <location>
        <begin position="38"/>
        <end position="66"/>
    </location>
</feature>
<gene>
    <name evidence="2" type="ORF">EAG_12691</name>
</gene>
<dbReference type="AlphaFoldDB" id="E2AXY4"/>
<dbReference type="InParanoid" id="E2AXY4"/>
<proteinExistence type="predicted"/>
<organism evidence="3">
    <name type="scientific">Camponotus floridanus</name>
    <name type="common">Florida carpenter ant</name>
    <dbReference type="NCBI Taxonomy" id="104421"/>
    <lineage>
        <taxon>Eukaryota</taxon>
        <taxon>Metazoa</taxon>
        <taxon>Ecdysozoa</taxon>
        <taxon>Arthropoda</taxon>
        <taxon>Hexapoda</taxon>
        <taxon>Insecta</taxon>
        <taxon>Pterygota</taxon>
        <taxon>Neoptera</taxon>
        <taxon>Endopterygota</taxon>
        <taxon>Hymenoptera</taxon>
        <taxon>Apocrita</taxon>
        <taxon>Aculeata</taxon>
        <taxon>Formicoidea</taxon>
        <taxon>Formicidae</taxon>
        <taxon>Formicinae</taxon>
        <taxon>Camponotus</taxon>
    </lineage>
</organism>
<reference evidence="2 3" key="1">
    <citation type="journal article" date="2010" name="Science">
        <title>Genomic comparison of the ants Camponotus floridanus and Harpegnathos saltator.</title>
        <authorList>
            <person name="Bonasio R."/>
            <person name="Zhang G."/>
            <person name="Ye C."/>
            <person name="Mutti N.S."/>
            <person name="Fang X."/>
            <person name="Qin N."/>
            <person name="Donahue G."/>
            <person name="Yang P."/>
            <person name="Li Q."/>
            <person name="Li C."/>
            <person name="Zhang P."/>
            <person name="Huang Z."/>
            <person name="Berger S.L."/>
            <person name="Reinberg D."/>
            <person name="Wang J."/>
            <person name="Liebig J."/>
        </authorList>
    </citation>
    <scope>NUCLEOTIDE SEQUENCE [LARGE SCALE GENOMIC DNA]</scope>
    <source>
        <strain evidence="3">C129</strain>
    </source>
</reference>
<dbReference type="Proteomes" id="UP000000311">
    <property type="component" value="Unassembled WGS sequence"/>
</dbReference>
<evidence type="ECO:0000256" key="1">
    <source>
        <dbReference type="SAM" id="MobiDB-lite"/>
    </source>
</evidence>